<keyword evidence="3" id="KW-0496">Mitochondrion</keyword>
<dbReference type="AlphaFoldDB" id="A0ABD3P685"/>
<keyword evidence="7" id="KW-1185">Reference proteome</keyword>
<dbReference type="Proteomes" id="UP001516023">
    <property type="component" value="Unassembled WGS sequence"/>
</dbReference>
<organism evidence="6 7">
    <name type="scientific">Cyclotella cryptica</name>
    <dbReference type="NCBI Taxonomy" id="29204"/>
    <lineage>
        <taxon>Eukaryota</taxon>
        <taxon>Sar</taxon>
        <taxon>Stramenopiles</taxon>
        <taxon>Ochrophyta</taxon>
        <taxon>Bacillariophyta</taxon>
        <taxon>Coscinodiscophyceae</taxon>
        <taxon>Thalassiosirophycidae</taxon>
        <taxon>Stephanodiscales</taxon>
        <taxon>Stephanodiscaceae</taxon>
        <taxon>Cyclotella</taxon>
    </lineage>
</organism>
<dbReference type="InterPro" id="IPR039297">
    <property type="entry name" value="COX7a"/>
</dbReference>
<evidence type="ECO:0000256" key="5">
    <source>
        <dbReference type="SAM" id="Phobius"/>
    </source>
</evidence>
<proteinExistence type="predicted"/>
<comment type="caution">
    <text evidence="6">The sequence shown here is derived from an EMBL/GenBank/DDBJ whole genome shotgun (WGS) entry which is preliminary data.</text>
</comment>
<evidence type="ECO:0000256" key="3">
    <source>
        <dbReference type="ARBA" id="ARBA00023128"/>
    </source>
</evidence>
<comment type="subcellular location">
    <subcellularLocation>
        <location evidence="1">Mitochondrion inner membrane</location>
    </subcellularLocation>
</comment>
<dbReference type="Pfam" id="PF02238">
    <property type="entry name" value="COX7a"/>
    <property type="match status" value="1"/>
</dbReference>
<keyword evidence="5" id="KW-1133">Transmembrane helix</keyword>
<keyword evidence="2" id="KW-0999">Mitochondrion inner membrane</keyword>
<sequence length="77" mass="8482">MVKRGFVDYLTNYPDKVMETKKLQTAGGVCQGEANPTWLKQPGDNMVLMFGAGLIGYGFFLTTLGIYRLSTGKGKKE</sequence>
<keyword evidence="4 5" id="KW-0472">Membrane</keyword>
<dbReference type="GO" id="GO:0005743">
    <property type="term" value="C:mitochondrial inner membrane"/>
    <property type="evidence" value="ECO:0007669"/>
    <property type="project" value="UniProtKB-SubCell"/>
</dbReference>
<feature type="transmembrane region" description="Helical" evidence="5">
    <location>
        <begin position="46"/>
        <end position="67"/>
    </location>
</feature>
<gene>
    <name evidence="6" type="ORF">HJC23_004859</name>
</gene>
<keyword evidence="5" id="KW-0812">Transmembrane</keyword>
<evidence type="ECO:0000313" key="7">
    <source>
        <dbReference type="Proteomes" id="UP001516023"/>
    </source>
</evidence>
<evidence type="ECO:0000313" key="6">
    <source>
        <dbReference type="EMBL" id="KAL3783740.1"/>
    </source>
</evidence>
<reference evidence="6 7" key="1">
    <citation type="journal article" date="2020" name="G3 (Bethesda)">
        <title>Improved Reference Genome for Cyclotella cryptica CCMP332, a Model for Cell Wall Morphogenesis, Salinity Adaptation, and Lipid Production in Diatoms (Bacillariophyta).</title>
        <authorList>
            <person name="Roberts W.R."/>
            <person name="Downey K.M."/>
            <person name="Ruck E.C."/>
            <person name="Traller J.C."/>
            <person name="Alverson A.J."/>
        </authorList>
    </citation>
    <scope>NUCLEOTIDE SEQUENCE [LARGE SCALE GENOMIC DNA]</scope>
    <source>
        <strain evidence="6 7">CCMP332</strain>
    </source>
</reference>
<name>A0ABD3P685_9STRA</name>
<dbReference type="EMBL" id="JABMIG020000252">
    <property type="protein sequence ID" value="KAL3783740.1"/>
    <property type="molecule type" value="Genomic_DNA"/>
</dbReference>
<accession>A0ABD3P685</accession>
<protein>
    <submittedName>
        <fullName evidence="6">Uncharacterized protein</fullName>
    </submittedName>
</protein>
<evidence type="ECO:0000256" key="4">
    <source>
        <dbReference type="ARBA" id="ARBA00023136"/>
    </source>
</evidence>
<evidence type="ECO:0000256" key="1">
    <source>
        <dbReference type="ARBA" id="ARBA00004273"/>
    </source>
</evidence>
<evidence type="ECO:0000256" key="2">
    <source>
        <dbReference type="ARBA" id="ARBA00022792"/>
    </source>
</evidence>